<evidence type="ECO:0000313" key="2">
    <source>
        <dbReference type="Proteomes" id="UP000184600"/>
    </source>
</evidence>
<dbReference type="STRING" id="1117707.VQ7734_00848"/>
<gene>
    <name evidence="1" type="ORF">VQ7734_00848</name>
</gene>
<dbReference type="Proteomes" id="UP000184600">
    <property type="component" value="Unassembled WGS sequence"/>
</dbReference>
<proteinExistence type="predicted"/>
<organism evidence="1 2">
    <name type="scientific">Vibrio quintilis</name>
    <dbReference type="NCBI Taxonomy" id="1117707"/>
    <lineage>
        <taxon>Bacteria</taxon>
        <taxon>Pseudomonadati</taxon>
        <taxon>Pseudomonadota</taxon>
        <taxon>Gammaproteobacteria</taxon>
        <taxon>Vibrionales</taxon>
        <taxon>Vibrionaceae</taxon>
        <taxon>Vibrio</taxon>
    </lineage>
</organism>
<name>A0A1M7YR80_9VIBR</name>
<accession>A0A1M7YR80</accession>
<dbReference type="RefSeq" id="WP_073580024.1">
    <property type="nucleotide sequence ID" value="NZ_AP024897.1"/>
</dbReference>
<keyword evidence="2" id="KW-1185">Reference proteome</keyword>
<dbReference type="EMBL" id="FRFG01000011">
    <property type="protein sequence ID" value="SHO55129.1"/>
    <property type="molecule type" value="Genomic_DNA"/>
</dbReference>
<evidence type="ECO:0000313" key="1">
    <source>
        <dbReference type="EMBL" id="SHO55129.1"/>
    </source>
</evidence>
<dbReference type="OrthoDB" id="7113194at2"/>
<reference evidence="2" key="1">
    <citation type="submission" date="2016-12" db="EMBL/GenBank/DDBJ databases">
        <authorList>
            <person name="Rodrigo-Torres L."/>
            <person name="Arahal R.D."/>
            <person name="Lucena T."/>
        </authorList>
    </citation>
    <scope>NUCLEOTIDE SEQUENCE [LARGE SCALE GENOMIC DNA]</scope>
</reference>
<protein>
    <submittedName>
        <fullName evidence="1">Uncharacterized protein</fullName>
    </submittedName>
</protein>
<sequence length="175" mass="18701">MRISNPVDLSSEFAALAAKLTTAQTEIQSSQSTLSESVTEKLEAVKTDVTDSLSSASEQTSTALTQTRTAIESAIKSTTTAVTTTETAVIDVCKNARATILTAINNHSVIRRIYQITTKTGPTITIPSVNPAKTFVNVNAEDSAGYAELTSATTLKLNRIGSANKWMRVQVIEYV</sequence>
<dbReference type="AlphaFoldDB" id="A0A1M7YR80"/>